<dbReference type="NCBIfam" id="NF004127">
    <property type="entry name" value="PRK05617.1"/>
    <property type="match status" value="1"/>
</dbReference>
<dbReference type="Gene3D" id="3.90.226.10">
    <property type="entry name" value="2-enoyl-CoA Hydratase, Chain A, domain 1"/>
    <property type="match status" value="1"/>
</dbReference>
<comment type="catalytic activity">
    <reaction evidence="1">
        <text>3-hydroxy-2-methylpropanoyl-CoA + H2O = 3-hydroxy-2-methylpropanoate + CoA + H(+)</text>
        <dbReference type="Rhea" id="RHEA:20888"/>
        <dbReference type="ChEBI" id="CHEBI:11805"/>
        <dbReference type="ChEBI" id="CHEBI:15377"/>
        <dbReference type="ChEBI" id="CHEBI:15378"/>
        <dbReference type="ChEBI" id="CHEBI:57287"/>
        <dbReference type="ChEBI" id="CHEBI:57340"/>
        <dbReference type="EC" id="3.1.2.4"/>
    </reaction>
</comment>
<dbReference type="SUPFAM" id="SSF52096">
    <property type="entry name" value="ClpP/crotonase"/>
    <property type="match status" value="1"/>
</dbReference>
<proteinExistence type="predicted"/>
<dbReference type="InterPro" id="IPR045004">
    <property type="entry name" value="ECH_dom"/>
</dbReference>
<keyword evidence="6" id="KW-1185">Reference proteome</keyword>
<gene>
    <name evidence="5" type="ORF">V6242_13495</name>
</gene>
<dbReference type="GO" id="GO:0016787">
    <property type="term" value="F:hydrolase activity"/>
    <property type="evidence" value="ECO:0007669"/>
    <property type="project" value="UniProtKB-KW"/>
</dbReference>
<sequence length="367" mass="41032">MTNPVVFEVQPFAERYKLGVIRLNHPSALNALSMEMIEQMLSQLESWRMDQTVVAIWLEGAGDKAFCAGGNVVDVYRSLVTSEETRFAHRYFEQEYALDYLLHRFPKPIICWGSGYVMGGGMGLMMASRYRVVTPSSKLAMPEISIGLYPDVGASYFLNQLESKEIARFMALTGYQVSATDACELGLATHYIMAEDRDALIASFANASMVELDPKKVTSIIEQALFTRSQSDELPLLKPELTALQPTVMTLMSGDIENVYAAMLSYSPECPAMIKAKENFLNGSPLSAHLILAQLDWAHGKSLESVFMRELQLSVACCAQGDFKEGVRALLVDKDKQPKWQYGRISDVPKERVMDFFKVEEPPLPPH</sequence>
<dbReference type="PANTHER" id="PTHR43176">
    <property type="entry name" value="3-HYDROXYISOBUTYRYL-COA HYDROLASE-RELATED"/>
    <property type="match status" value="1"/>
</dbReference>
<dbReference type="Proteomes" id="UP001379949">
    <property type="component" value="Unassembled WGS sequence"/>
</dbReference>
<dbReference type="EMBL" id="JBAKAR010000012">
    <property type="protein sequence ID" value="MEL0614164.1"/>
    <property type="molecule type" value="Genomic_DNA"/>
</dbReference>
<evidence type="ECO:0000313" key="6">
    <source>
        <dbReference type="Proteomes" id="UP001379949"/>
    </source>
</evidence>
<dbReference type="RefSeq" id="WP_341567693.1">
    <property type="nucleotide sequence ID" value="NZ_JBAKAR010000012.1"/>
</dbReference>
<comment type="caution">
    <text evidence="5">The sequence shown here is derived from an EMBL/GenBank/DDBJ whole genome shotgun (WGS) entry which is preliminary data.</text>
</comment>
<evidence type="ECO:0000259" key="4">
    <source>
        <dbReference type="Pfam" id="PF16113"/>
    </source>
</evidence>
<accession>A0ABU9G6N6</accession>
<keyword evidence="3 5" id="KW-0378">Hydrolase</keyword>
<evidence type="ECO:0000313" key="5">
    <source>
        <dbReference type="EMBL" id="MEL0614164.1"/>
    </source>
</evidence>
<evidence type="ECO:0000256" key="1">
    <source>
        <dbReference type="ARBA" id="ARBA00001709"/>
    </source>
</evidence>
<name>A0ABU9G6N6_9GAMM</name>
<dbReference type="PANTHER" id="PTHR43176:SF3">
    <property type="entry name" value="3-HYDROXYISOBUTYRYL-COA HYDROLASE, MITOCHONDRIAL"/>
    <property type="match status" value="1"/>
</dbReference>
<dbReference type="InterPro" id="IPR029045">
    <property type="entry name" value="ClpP/crotonase-like_dom_sf"/>
</dbReference>
<evidence type="ECO:0000256" key="3">
    <source>
        <dbReference type="ARBA" id="ARBA00022801"/>
    </source>
</evidence>
<reference evidence="5 6" key="1">
    <citation type="submission" date="2024-02" db="EMBL/GenBank/DDBJ databases">
        <title>Bacteria isolated from the canopy kelp, Nereocystis luetkeana.</title>
        <authorList>
            <person name="Pfister C.A."/>
            <person name="Younker I.T."/>
            <person name="Light S.H."/>
        </authorList>
    </citation>
    <scope>NUCLEOTIDE SEQUENCE [LARGE SCALE GENOMIC DNA]</scope>
    <source>
        <strain evidence="5 6">TI.4.07</strain>
    </source>
</reference>
<dbReference type="Pfam" id="PF16113">
    <property type="entry name" value="ECH_2"/>
    <property type="match status" value="1"/>
</dbReference>
<protein>
    <recommendedName>
        <fullName evidence="2">3-hydroxyisobutyryl-CoA hydrolase</fullName>
        <ecNumber evidence="2">3.1.2.4</ecNumber>
    </recommendedName>
</protein>
<dbReference type="EC" id="3.1.2.4" evidence="2"/>
<organism evidence="5 6">
    <name type="scientific">Marinomonas arenicola</name>
    <dbReference type="NCBI Taxonomy" id="569601"/>
    <lineage>
        <taxon>Bacteria</taxon>
        <taxon>Pseudomonadati</taxon>
        <taxon>Pseudomonadota</taxon>
        <taxon>Gammaproteobacteria</taxon>
        <taxon>Oceanospirillales</taxon>
        <taxon>Oceanospirillaceae</taxon>
        <taxon>Marinomonas</taxon>
    </lineage>
</organism>
<feature type="domain" description="Enoyl-CoA hydratase/isomerase" evidence="4">
    <location>
        <begin position="19"/>
        <end position="357"/>
    </location>
</feature>
<evidence type="ECO:0000256" key="2">
    <source>
        <dbReference type="ARBA" id="ARBA00011915"/>
    </source>
</evidence>
<dbReference type="InterPro" id="IPR032259">
    <property type="entry name" value="HIBYL-CoA-H"/>
</dbReference>
<dbReference type="CDD" id="cd06558">
    <property type="entry name" value="crotonase-like"/>
    <property type="match status" value="1"/>
</dbReference>